<dbReference type="AlphaFoldDB" id="A0A9W8RVP5"/>
<keyword evidence="4" id="KW-1185">Reference proteome</keyword>
<name>A0A9W8RVP5_9HYPO</name>
<evidence type="ECO:0000259" key="2">
    <source>
        <dbReference type="Pfam" id="PF17107"/>
    </source>
</evidence>
<dbReference type="Pfam" id="PF17107">
    <property type="entry name" value="SesA"/>
    <property type="match status" value="1"/>
</dbReference>
<protein>
    <recommendedName>
        <fullName evidence="2">NACHT-NTPase and P-loop NTPases N-terminal domain-containing protein</fullName>
    </recommendedName>
</protein>
<feature type="domain" description="NACHT-NTPase and P-loop NTPases N-terminal" evidence="2">
    <location>
        <begin position="6"/>
        <end position="123"/>
    </location>
</feature>
<organism evidence="3 4">
    <name type="scientific">Fusarium torreyae</name>
    <dbReference type="NCBI Taxonomy" id="1237075"/>
    <lineage>
        <taxon>Eukaryota</taxon>
        <taxon>Fungi</taxon>
        <taxon>Dikarya</taxon>
        <taxon>Ascomycota</taxon>
        <taxon>Pezizomycotina</taxon>
        <taxon>Sordariomycetes</taxon>
        <taxon>Hypocreomycetidae</taxon>
        <taxon>Hypocreales</taxon>
        <taxon>Nectriaceae</taxon>
        <taxon>Fusarium</taxon>
    </lineage>
</organism>
<comment type="caution">
    <text evidence="3">The sequence shown here is derived from an EMBL/GenBank/DDBJ whole genome shotgun (WGS) entry which is preliminary data.</text>
</comment>
<evidence type="ECO:0000256" key="1">
    <source>
        <dbReference type="SAM" id="MobiDB-lite"/>
    </source>
</evidence>
<proteinExistence type="predicted"/>
<gene>
    <name evidence="3" type="ORF">NW762_009273</name>
</gene>
<dbReference type="OrthoDB" id="674604at2759"/>
<dbReference type="Proteomes" id="UP001152049">
    <property type="component" value="Unassembled WGS sequence"/>
</dbReference>
<feature type="region of interest" description="Disordered" evidence="1">
    <location>
        <begin position="132"/>
        <end position="154"/>
    </location>
</feature>
<evidence type="ECO:0000313" key="3">
    <source>
        <dbReference type="EMBL" id="KAJ4256195.1"/>
    </source>
</evidence>
<dbReference type="InterPro" id="IPR031352">
    <property type="entry name" value="SesA"/>
</dbReference>
<dbReference type="EMBL" id="JAOQAZ010000019">
    <property type="protein sequence ID" value="KAJ4256195.1"/>
    <property type="molecule type" value="Genomic_DNA"/>
</dbReference>
<feature type="compositionally biased region" description="Basic and acidic residues" evidence="1">
    <location>
        <begin position="139"/>
        <end position="154"/>
    </location>
</feature>
<evidence type="ECO:0000313" key="4">
    <source>
        <dbReference type="Proteomes" id="UP001152049"/>
    </source>
</evidence>
<sequence length="154" mass="16541">MSGAEALAVLSAISTLYDAVSDAKGLPSAFREVANRLPLVYETLQTANKEVDAGGLSETTCKALQKVVEACGTKAENLEIIFKNVLPDADSSRMDRYLKAWKSLPKGSRVELLMKGILEDIQVPASNHGMKTVEGQAGETHRSFQRDGKTSTVG</sequence>
<accession>A0A9W8RVP5</accession>
<reference evidence="3" key="1">
    <citation type="submission" date="2022-09" db="EMBL/GenBank/DDBJ databases">
        <title>Fusarium specimens isolated from Avocado Roots.</title>
        <authorList>
            <person name="Stajich J."/>
            <person name="Roper C."/>
            <person name="Heimlech-Rivalta G."/>
        </authorList>
    </citation>
    <scope>NUCLEOTIDE SEQUENCE</scope>
    <source>
        <strain evidence="3">CF00136</strain>
    </source>
</reference>